<comment type="caution">
    <text evidence="2">The sequence shown here is derived from an EMBL/GenBank/DDBJ whole genome shotgun (WGS) entry which is preliminary data.</text>
</comment>
<proteinExistence type="predicted"/>
<dbReference type="PANTHER" id="PTHR47695:SF3">
    <property type="entry name" value="PID DOMAIN-CONTAINING PROTEIN"/>
    <property type="match status" value="1"/>
</dbReference>
<evidence type="ECO:0000313" key="2">
    <source>
        <dbReference type="EMBL" id="KAK8788110.1"/>
    </source>
</evidence>
<name>A0AAQ4FLP6_AMBAM</name>
<protein>
    <recommendedName>
        <fullName evidence="1">PID domain-containing protein</fullName>
    </recommendedName>
</protein>
<dbReference type="Gene3D" id="2.30.29.30">
    <property type="entry name" value="Pleckstrin-homology domain (PH domain)/Phosphotyrosine-binding domain (PTB)"/>
    <property type="match status" value="1"/>
</dbReference>
<gene>
    <name evidence="2" type="ORF">V5799_022111</name>
</gene>
<feature type="non-terminal residue" evidence="2">
    <location>
        <position position="234"/>
    </location>
</feature>
<accession>A0AAQ4FLP6</accession>
<dbReference type="AlphaFoldDB" id="A0AAQ4FLP6"/>
<dbReference type="InterPro" id="IPR011993">
    <property type="entry name" value="PH-like_dom_sf"/>
</dbReference>
<dbReference type="Pfam" id="PF00640">
    <property type="entry name" value="PID"/>
    <property type="match status" value="1"/>
</dbReference>
<keyword evidence="3" id="KW-1185">Reference proteome</keyword>
<dbReference type="PROSITE" id="PS01179">
    <property type="entry name" value="PID"/>
    <property type="match status" value="1"/>
</dbReference>
<feature type="domain" description="PID" evidence="1">
    <location>
        <begin position="71"/>
        <end position="173"/>
    </location>
</feature>
<organism evidence="2 3">
    <name type="scientific">Amblyomma americanum</name>
    <name type="common">Lone star tick</name>
    <dbReference type="NCBI Taxonomy" id="6943"/>
    <lineage>
        <taxon>Eukaryota</taxon>
        <taxon>Metazoa</taxon>
        <taxon>Ecdysozoa</taxon>
        <taxon>Arthropoda</taxon>
        <taxon>Chelicerata</taxon>
        <taxon>Arachnida</taxon>
        <taxon>Acari</taxon>
        <taxon>Parasitiformes</taxon>
        <taxon>Ixodida</taxon>
        <taxon>Ixodoidea</taxon>
        <taxon>Ixodidae</taxon>
        <taxon>Amblyomminae</taxon>
        <taxon>Amblyomma</taxon>
    </lineage>
</organism>
<evidence type="ECO:0000313" key="3">
    <source>
        <dbReference type="Proteomes" id="UP001321473"/>
    </source>
</evidence>
<reference evidence="2 3" key="1">
    <citation type="journal article" date="2023" name="Arcadia Sci">
        <title>De novo assembly of a long-read Amblyomma americanum tick genome.</title>
        <authorList>
            <person name="Chou S."/>
            <person name="Poskanzer K.E."/>
            <person name="Rollins M."/>
            <person name="Thuy-Boun P.S."/>
        </authorList>
    </citation>
    <scope>NUCLEOTIDE SEQUENCE [LARGE SCALE GENOMIC DNA]</scope>
    <source>
        <strain evidence="2">F_SG_1</strain>
        <tissue evidence="2">Salivary glands</tissue>
    </source>
</reference>
<dbReference type="SMART" id="SM00462">
    <property type="entry name" value="PTB"/>
    <property type="match status" value="1"/>
</dbReference>
<dbReference type="EMBL" id="JARKHS020001140">
    <property type="protein sequence ID" value="KAK8788110.1"/>
    <property type="molecule type" value="Genomic_DNA"/>
</dbReference>
<dbReference type="Proteomes" id="UP001321473">
    <property type="component" value="Unassembled WGS sequence"/>
</dbReference>
<dbReference type="SUPFAM" id="SSF50729">
    <property type="entry name" value="PH domain-like"/>
    <property type="match status" value="1"/>
</dbReference>
<dbReference type="PANTHER" id="PTHR47695">
    <property type="entry name" value="PID DOMAIN-CONTAINING PROTEIN"/>
    <property type="match status" value="1"/>
</dbReference>
<dbReference type="GO" id="GO:0005737">
    <property type="term" value="C:cytoplasm"/>
    <property type="evidence" value="ECO:0007669"/>
    <property type="project" value="TreeGrafter"/>
</dbReference>
<sequence length="234" mass="26481">MSSRLSTWFGVYRWSFRRCSSKMYQGGRFGGDRSRFGEEGLFLRANLLCKQVAPDARGHRLCQDTTGRLKEAVRACRQHKQRVQLAICLLGIRIRDEKAWALLHHHPVNRISFISQDASDARVVTYVCVARDDAYHYIAIKTEKAATELEAALVAVFKEVLDMKERASRIAPQEWRHHPKGWAQTPSPRRDVNGGISSLKTASIGESLAPRTIDTVDELTFIKNGTGGIRRFSL</sequence>
<evidence type="ECO:0000259" key="1">
    <source>
        <dbReference type="PROSITE" id="PS01179"/>
    </source>
</evidence>
<dbReference type="InterPro" id="IPR006020">
    <property type="entry name" value="PTB/PI_dom"/>
</dbReference>